<dbReference type="Gene3D" id="2.70.70.10">
    <property type="entry name" value="Glucose Permease (Domain IIA)"/>
    <property type="match status" value="1"/>
</dbReference>
<dbReference type="InterPro" id="IPR011055">
    <property type="entry name" value="Dup_hybrid_motif"/>
</dbReference>
<reference evidence="2" key="1">
    <citation type="submission" date="2021-10" db="EMBL/GenBank/DDBJ databases">
        <title>Streptomyces nigrumlapis sp.nov.,an antimicrobial producing actinobacterium isolated from Black Gobi rocks.</title>
        <authorList>
            <person name="Wen Y."/>
            <person name="Zhang W."/>
            <person name="Liu X.G."/>
        </authorList>
    </citation>
    <scope>NUCLEOTIDE SEQUENCE</scope>
    <source>
        <strain evidence="2">ST13-2-2</strain>
    </source>
</reference>
<evidence type="ECO:0000259" key="1">
    <source>
        <dbReference type="Pfam" id="PF01551"/>
    </source>
</evidence>
<evidence type="ECO:0000313" key="2">
    <source>
        <dbReference type="EMBL" id="UQA94227.1"/>
    </source>
</evidence>
<name>A0ABY4M913_9ACTN</name>
<proteinExistence type="predicted"/>
<dbReference type="InterPro" id="IPR016047">
    <property type="entry name" value="M23ase_b-sheet_dom"/>
</dbReference>
<dbReference type="PANTHER" id="PTHR21666">
    <property type="entry name" value="PEPTIDASE-RELATED"/>
    <property type="match status" value="1"/>
</dbReference>
<dbReference type="EMBL" id="CP086322">
    <property type="protein sequence ID" value="UQA94227.1"/>
    <property type="molecule type" value="Genomic_DNA"/>
</dbReference>
<feature type="domain" description="M23ase beta-sheet core" evidence="1">
    <location>
        <begin position="196"/>
        <end position="293"/>
    </location>
</feature>
<sequence length="304" mass="32400">MSRSYAQERREARAQRIERDRLRTALHRERRMAAALRRAAGSIASAQYRTGSIVAYTLRTAGPGSGKSLARAHEEADRRERALAARAHSAGQASRALAGASATAAARAAVLAERRDHLKTARTRVKRGLRAARGELRKLAATAARSGSCGGLPRAASRAAVEAAPAPVPRGKWTRPVEHYRLTAPFGGAGGHWADGHTGQDFAVPVGTPVRSIGSGRIVSLTCGDGFGISMVVRHRRGWYSQYAHLSAALAVPGERVGAGERIALSGDTGNSTGPHLHFEVRRKPSRGSSVDPVAWLRKRGVRV</sequence>
<protein>
    <submittedName>
        <fullName evidence="2">M23 family metallopeptidase</fullName>
    </submittedName>
</protein>
<accession>A0ABY4M913</accession>
<gene>
    <name evidence="2" type="ORF">K9S39_22310</name>
</gene>
<dbReference type="CDD" id="cd12797">
    <property type="entry name" value="M23_peptidase"/>
    <property type="match status" value="1"/>
</dbReference>
<organism evidence="2 3">
    <name type="scientific">Streptomyces halobius</name>
    <dbReference type="NCBI Taxonomy" id="2879846"/>
    <lineage>
        <taxon>Bacteria</taxon>
        <taxon>Bacillati</taxon>
        <taxon>Actinomycetota</taxon>
        <taxon>Actinomycetes</taxon>
        <taxon>Kitasatosporales</taxon>
        <taxon>Streptomycetaceae</taxon>
        <taxon>Streptomyces</taxon>
    </lineage>
</organism>
<dbReference type="Proteomes" id="UP000830115">
    <property type="component" value="Chromosome"/>
</dbReference>
<dbReference type="Pfam" id="PF01551">
    <property type="entry name" value="Peptidase_M23"/>
    <property type="match status" value="1"/>
</dbReference>
<evidence type="ECO:0000313" key="3">
    <source>
        <dbReference type="Proteomes" id="UP000830115"/>
    </source>
</evidence>
<dbReference type="RefSeq" id="WP_248865103.1">
    <property type="nucleotide sequence ID" value="NZ_CP086322.1"/>
</dbReference>
<dbReference type="InterPro" id="IPR050570">
    <property type="entry name" value="Cell_wall_metabolism_enzyme"/>
</dbReference>
<dbReference type="PANTHER" id="PTHR21666:SF270">
    <property type="entry name" value="MUREIN HYDROLASE ACTIVATOR ENVC"/>
    <property type="match status" value="1"/>
</dbReference>
<keyword evidence="3" id="KW-1185">Reference proteome</keyword>
<dbReference type="SUPFAM" id="SSF51261">
    <property type="entry name" value="Duplicated hybrid motif"/>
    <property type="match status" value="1"/>
</dbReference>